<evidence type="ECO:0000313" key="3">
    <source>
        <dbReference type="EMBL" id="CAK0906526.1"/>
    </source>
</evidence>
<keyword evidence="4" id="KW-1185">Reference proteome</keyword>
<keyword evidence="1" id="KW-0175">Coiled coil</keyword>
<organism evidence="3 4">
    <name type="scientific">Prorocentrum cordatum</name>
    <dbReference type="NCBI Taxonomy" id="2364126"/>
    <lineage>
        <taxon>Eukaryota</taxon>
        <taxon>Sar</taxon>
        <taxon>Alveolata</taxon>
        <taxon>Dinophyceae</taxon>
        <taxon>Prorocentrales</taxon>
        <taxon>Prorocentraceae</taxon>
        <taxon>Prorocentrum</taxon>
    </lineage>
</organism>
<evidence type="ECO:0000256" key="1">
    <source>
        <dbReference type="SAM" id="Coils"/>
    </source>
</evidence>
<feature type="region of interest" description="Disordered" evidence="2">
    <location>
        <begin position="559"/>
        <end position="583"/>
    </location>
</feature>
<accession>A0ABN9Y619</accession>
<feature type="region of interest" description="Disordered" evidence="2">
    <location>
        <begin position="315"/>
        <end position="341"/>
    </location>
</feature>
<reference evidence="3" key="1">
    <citation type="submission" date="2023-10" db="EMBL/GenBank/DDBJ databases">
        <authorList>
            <person name="Chen Y."/>
            <person name="Shah S."/>
            <person name="Dougan E. K."/>
            <person name="Thang M."/>
            <person name="Chan C."/>
        </authorList>
    </citation>
    <scope>NUCLEOTIDE SEQUENCE [LARGE SCALE GENOMIC DNA]</scope>
</reference>
<feature type="non-terminal residue" evidence="3">
    <location>
        <position position="583"/>
    </location>
</feature>
<dbReference type="Proteomes" id="UP001189429">
    <property type="component" value="Unassembled WGS sequence"/>
</dbReference>
<feature type="coiled-coil region" evidence="1">
    <location>
        <begin position="15"/>
        <end position="42"/>
    </location>
</feature>
<evidence type="ECO:0000313" key="4">
    <source>
        <dbReference type="Proteomes" id="UP001189429"/>
    </source>
</evidence>
<feature type="non-terminal residue" evidence="3">
    <location>
        <position position="1"/>
    </location>
</feature>
<gene>
    <name evidence="3" type="ORF">PCOR1329_LOCUS81809</name>
</gene>
<sequence length="583" mass="59721">VHIARRDVKGKEAVVSKQTEKVAELQSMVAEAEQALEDAAERAGAGAGSEVVRQAHPQFTVNTTAVVAKCGERGMDQAQAQLHGLQAPGGLPAAVAGGALRPGRAGWRPGRRGRQSANDVGNSRRPDPVAAAFGAQLREALEQVRPLEFTQALRADLGGSRAAVCAVLSAQSSRPLLGQAELAGIAERRGIVATPIGVVAGADVGAHAVAPREVPSAEARCEAAPIDLGSTRGGELDLFDCVQLDGDASGTVQFGLKRRPGAEVFIPSVGARPGRHLGKAKPGKADSLDSERAMSCELMVLDWVMAPLAKQMQQRSSAEGAITSAGVRRRPGADRPCSADPLDLECEMRDEMGVKARVKAPLGKQITASDGVVAGDDAGAPAVAPCGVSVVEARGAAALIGIGPAVDCALDPVECAAEPGSGAPLGRLCELRAELVKTDRGATPLFKQRPAAVVGVIVEMTAEFIARLERIGQLAAGGAGQARLRVVDASRSEPFLATDSDGPLDTGVASAEESQCVGGLIAPLPIQPAALETRGAERLVCAGRRTGVAQCLGRLAKLPAAESPDPSGRAPLAAGRRAEAKET</sequence>
<protein>
    <submittedName>
        <fullName evidence="3">Uncharacterized protein</fullName>
    </submittedName>
</protein>
<comment type="caution">
    <text evidence="3">The sequence shown here is derived from an EMBL/GenBank/DDBJ whole genome shotgun (WGS) entry which is preliminary data.</text>
</comment>
<proteinExistence type="predicted"/>
<evidence type="ECO:0000256" key="2">
    <source>
        <dbReference type="SAM" id="MobiDB-lite"/>
    </source>
</evidence>
<name>A0ABN9Y619_9DINO</name>
<feature type="region of interest" description="Disordered" evidence="2">
    <location>
        <begin position="102"/>
        <end position="126"/>
    </location>
</feature>
<dbReference type="EMBL" id="CAUYUJ010021704">
    <property type="protein sequence ID" value="CAK0906526.1"/>
    <property type="molecule type" value="Genomic_DNA"/>
</dbReference>